<dbReference type="CDD" id="cd04278">
    <property type="entry name" value="ZnMc_MMP"/>
    <property type="match status" value="1"/>
</dbReference>
<organismHost>
    <name type="scientific">Helicoverpa zea</name>
    <name type="common">Corn earworm moth</name>
    <name type="synonym">Heliothis zea</name>
    <dbReference type="NCBI Taxonomy" id="7113"/>
</organismHost>
<dbReference type="PRINTS" id="PR00138">
    <property type="entry name" value="MATRIXIN"/>
</dbReference>
<evidence type="ECO:0000313" key="14">
    <source>
        <dbReference type="Proteomes" id="UP000029779"/>
    </source>
</evidence>
<dbReference type="SMART" id="SM00235">
    <property type="entry name" value="ZnMc"/>
    <property type="match status" value="1"/>
</dbReference>
<dbReference type="GO" id="GO:0004222">
    <property type="term" value="F:metalloendopeptidase activity"/>
    <property type="evidence" value="ECO:0007669"/>
    <property type="project" value="InterPro"/>
</dbReference>
<comment type="cofactor">
    <cofactor evidence="1">
        <name>Zn(2+)</name>
        <dbReference type="ChEBI" id="CHEBI:29105"/>
    </cofactor>
</comment>
<feature type="region of interest" description="Disordered" evidence="11">
    <location>
        <begin position="455"/>
        <end position="510"/>
    </location>
</feature>
<keyword evidence="10" id="KW-0865">Zymogen</keyword>
<dbReference type="GO" id="GO:0030574">
    <property type="term" value="P:collagen catabolic process"/>
    <property type="evidence" value="ECO:0007669"/>
    <property type="project" value="TreeGrafter"/>
</dbReference>
<accession>G9I094</accession>
<evidence type="ECO:0000259" key="12">
    <source>
        <dbReference type="SMART" id="SM00235"/>
    </source>
</evidence>
<dbReference type="Gene3D" id="2.110.10.10">
    <property type="entry name" value="Hemopexin-like domain"/>
    <property type="match status" value="1"/>
</dbReference>
<dbReference type="GO" id="GO:0006508">
    <property type="term" value="P:proteolysis"/>
    <property type="evidence" value="ECO:0007669"/>
    <property type="project" value="UniProtKB-KW"/>
</dbReference>
<dbReference type="Pfam" id="PF00045">
    <property type="entry name" value="Hemopexin"/>
    <property type="match status" value="2"/>
</dbReference>
<dbReference type="Proteomes" id="UP000029779">
    <property type="component" value="Segment"/>
</dbReference>
<dbReference type="KEGG" id="vg:11536495"/>
<keyword evidence="9 13" id="KW-0482">Metalloprotease</keyword>
<comment type="similarity">
    <text evidence="2">Belongs to the peptidase M10A family.</text>
</comment>
<dbReference type="SUPFAM" id="SSF50923">
    <property type="entry name" value="Hemopexin-like domain"/>
    <property type="match status" value="1"/>
</dbReference>
<keyword evidence="3" id="KW-0645">Protease</keyword>
<evidence type="ECO:0000256" key="8">
    <source>
        <dbReference type="ARBA" id="ARBA00022833"/>
    </source>
</evidence>
<dbReference type="CDD" id="cd00094">
    <property type="entry name" value="HX"/>
    <property type="match status" value="1"/>
</dbReference>
<evidence type="ECO:0000313" key="13">
    <source>
        <dbReference type="EMBL" id="AEW69617.1"/>
    </source>
</evidence>
<dbReference type="GO" id="GO:0030198">
    <property type="term" value="P:extracellular matrix organization"/>
    <property type="evidence" value="ECO:0007669"/>
    <property type="project" value="TreeGrafter"/>
</dbReference>
<dbReference type="OrthoDB" id="15321at10239"/>
<dbReference type="InterPro" id="IPR001818">
    <property type="entry name" value="Pept_M10_metallopeptidase"/>
</dbReference>
<dbReference type="SUPFAM" id="SSF55486">
    <property type="entry name" value="Metalloproteases ('zincins'), catalytic domain"/>
    <property type="match status" value="1"/>
</dbReference>
<evidence type="ECO:0000256" key="4">
    <source>
        <dbReference type="ARBA" id="ARBA00022723"/>
    </source>
</evidence>
<evidence type="ECO:0000256" key="2">
    <source>
        <dbReference type="ARBA" id="ARBA00010370"/>
    </source>
</evidence>
<dbReference type="PROSITE" id="PS51642">
    <property type="entry name" value="HEMOPEXIN_2"/>
    <property type="match status" value="2"/>
</dbReference>
<dbReference type="SUPFAM" id="SSF47090">
    <property type="entry name" value="PGBD-like"/>
    <property type="match status" value="1"/>
</dbReference>
<evidence type="ECO:0000256" key="1">
    <source>
        <dbReference type="ARBA" id="ARBA00001947"/>
    </source>
</evidence>
<evidence type="ECO:0000256" key="10">
    <source>
        <dbReference type="ARBA" id="ARBA00023145"/>
    </source>
</evidence>
<dbReference type="InterPro" id="IPR033739">
    <property type="entry name" value="M10A_MMP"/>
</dbReference>
<keyword evidence="14" id="KW-1185">Reference proteome</keyword>
<evidence type="ECO:0000256" key="11">
    <source>
        <dbReference type="SAM" id="MobiDB-lite"/>
    </source>
</evidence>
<evidence type="ECO:0000256" key="9">
    <source>
        <dbReference type="ARBA" id="ARBA00023049"/>
    </source>
</evidence>
<keyword evidence="8" id="KW-0862">Zinc</keyword>
<keyword evidence="6" id="KW-0677">Repeat</keyword>
<dbReference type="Gene3D" id="3.40.390.10">
    <property type="entry name" value="Collagenase (Catalytic Domain)"/>
    <property type="match status" value="1"/>
</dbReference>
<dbReference type="SMART" id="SM00120">
    <property type="entry name" value="HX"/>
    <property type="match status" value="4"/>
</dbReference>
<feature type="compositionally biased region" description="Pro residues" evidence="11">
    <location>
        <begin position="486"/>
        <end position="504"/>
    </location>
</feature>
<dbReference type="Pfam" id="PF00413">
    <property type="entry name" value="Peptidase_M10"/>
    <property type="match status" value="1"/>
</dbReference>
<dbReference type="PANTHER" id="PTHR10201">
    <property type="entry name" value="MATRIX METALLOPROTEINASE"/>
    <property type="match status" value="1"/>
</dbReference>
<keyword evidence="5" id="KW-0732">Signal</keyword>
<dbReference type="RefSeq" id="YP_004956816.1">
    <property type="nucleotide sequence ID" value="NC_004156.2"/>
</dbReference>
<keyword evidence="7" id="KW-0378">Hydrolase</keyword>
<sequence length="789" mass="90280">MKGANILALALFWYGAGAFDKYNTLPDRRNYDFSYLSDFRVNPKHAPTMRLENERYDNLYDDNSFNTRVNGNKRVHATVRPVRKHLPTLPRLVPTSNPTYADHESDLAEIHAYNRQNPFNAVDQDQFQIPDEYIDEYPQQQQARQMNPFDRVDEIPESNEDSEMDAMSRFNPMNPFNVADSDNEQPESIRKRYNTKDESKFITPEELEKLKFLGYLQDFMVGAHLRLTDGKLSLEEPAMQPVVGALERFQSYANIPITGDMDPHTKTKMNTKRCAMPDISPKRAKRYTLHDTWKNPITWSVLANSSNIENINVIRTDVDRMLKRWKREAPALEFVEVAPGSNSTITLGFYHGDHGDGTRFDGNGWFLAHAFYPGPGRGGQIHIDAEEPWVFSNNAEERKPEDSADFQSIALHELGHALGVGHSDVHDAVMYPYYGGVKRELKEDDIAAIKALYGNRNGTHTNPSDKREKESYKEAAAAPVTEPTPVTRPPPTPVTTQPPPPPQRPKTETYKSKLGNPYICDLPKYDSVANMFGEVYVFKGPFVWRMGSFNPKTISVYPINKVYHLPDFEKLDAIYIRKDGKVAMFINDLMYVFSGNDVAQGYPKKLSDMGIEGSKIDTAFRWHNKTFILSGDKYWLFDEKKDRIATKTYLIANYFRNLQTPVDAAMSWLNGKVYFFKDRGFYEFDEYKMSVKNADPYDSSVFWANCPRDHPHICQMQHMYGHLTASDYNTSMNAAMADGAFDYSLLRMIDTVDTFRYTVIPDNATQPERASYKRLANGQVVVDVVPAGE</sequence>
<protein>
    <submittedName>
        <fullName evidence="13">Matrix metalloprotease</fullName>
    </submittedName>
</protein>
<keyword evidence="4" id="KW-0479">Metal-binding</keyword>
<dbReference type="InterPro" id="IPR000585">
    <property type="entry name" value="Hemopexin-like_dom"/>
</dbReference>
<feature type="domain" description="Peptidase metallopeptidase" evidence="12">
    <location>
        <begin position="289"/>
        <end position="455"/>
    </location>
</feature>
<dbReference type="InterPro" id="IPR036375">
    <property type="entry name" value="Hemopexin-like_dom_sf"/>
</dbReference>
<proteinExistence type="inferred from homology"/>
<name>G9I094_HZNV2</name>
<dbReference type="GO" id="GO:0031012">
    <property type="term" value="C:extracellular matrix"/>
    <property type="evidence" value="ECO:0007669"/>
    <property type="project" value="InterPro"/>
</dbReference>
<evidence type="ECO:0000256" key="3">
    <source>
        <dbReference type="ARBA" id="ARBA00022670"/>
    </source>
</evidence>
<dbReference type="InterPro" id="IPR036365">
    <property type="entry name" value="PGBD-like_sf"/>
</dbReference>
<feature type="compositionally biased region" description="Basic and acidic residues" evidence="11">
    <location>
        <begin position="463"/>
        <end position="473"/>
    </location>
</feature>
<dbReference type="InterPro" id="IPR024079">
    <property type="entry name" value="MetalloPept_cat_dom_sf"/>
</dbReference>
<organism evidence="13 14">
    <name type="scientific">Helicoverpa zea nudivirus 2</name>
    <name type="common">HzNV-2</name>
    <dbReference type="NCBI Taxonomy" id="1128424"/>
    <lineage>
        <taxon>Viruses</taxon>
        <taxon>Viruses incertae sedis</taxon>
        <taxon>Naldaviricetes</taxon>
        <taxon>Lefavirales</taxon>
        <taxon>Nudiviridae</taxon>
        <taxon>Betanudivirus</taxon>
        <taxon>Betanudivirus hezeae</taxon>
    </lineage>
</organism>
<evidence type="ECO:0000256" key="7">
    <source>
        <dbReference type="ARBA" id="ARBA00022801"/>
    </source>
</evidence>
<evidence type="ECO:0000256" key="6">
    <source>
        <dbReference type="ARBA" id="ARBA00022737"/>
    </source>
</evidence>
<dbReference type="InterPro" id="IPR006026">
    <property type="entry name" value="Peptidase_Metallo"/>
</dbReference>
<dbReference type="InterPro" id="IPR021190">
    <property type="entry name" value="Pept_M10A"/>
</dbReference>
<dbReference type="InterPro" id="IPR018487">
    <property type="entry name" value="Hemopexin-like_repeat"/>
</dbReference>
<dbReference type="EMBL" id="JN418988">
    <property type="protein sequence ID" value="AEW69617.1"/>
    <property type="molecule type" value="Genomic_DNA"/>
</dbReference>
<evidence type="ECO:0000256" key="5">
    <source>
        <dbReference type="ARBA" id="ARBA00022729"/>
    </source>
</evidence>
<dbReference type="GeneID" id="11536495"/>
<dbReference type="PANTHER" id="PTHR10201:SF291">
    <property type="entry name" value="MATRIX METALLOPROTEINASE 1, ISOFORM C-RELATED"/>
    <property type="match status" value="1"/>
</dbReference>
<dbReference type="GO" id="GO:0008270">
    <property type="term" value="F:zinc ion binding"/>
    <property type="evidence" value="ECO:0007669"/>
    <property type="project" value="InterPro"/>
</dbReference>
<reference evidence="13 14" key="1">
    <citation type="journal article" date="2012" name="Viruses">
        <title>Analysis of the Genome of the Sexually Transmitted Insect Virus Helicoverpa zea Nudivirus 2.</title>
        <authorList>
            <person name="Burand J.P."/>
            <person name="Kim W."/>
            <person name="Afonso C.L."/>
            <person name="Tulman E.R."/>
            <person name="Kutish G.F."/>
            <person name="Lu Z."/>
            <person name="Rock D.L."/>
        </authorList>
    </citation>
    <scope>NUCLEOTIDE SEQUENCE [LARGE SCALE GENOMIC DNA]</scope>
    <source>
        <strain evidence="13">MS1</strain>
    </source>
</reference>
<gene>
    <name evidence="13" type="primary">orf68</name>
    <name evidence="13" type="ORF">Hz2V068</name>
</gene>